<dbReference type="RefSeq" id="WP_114510231.1">
    <property type="nucleotide sequence ID" value="NZ_QPMK01000003.1"/>
</dbReference>
<sequence>MKPKTAGRADSRTAVIDRVQDQTITNALVAGTSVLTLDGALPVEMLSPGDRVITRDSGMAVLREVSVIKRTVRAIGIRAGTLGNTRPDRDAVLPASQEVLIRDWRAKALFGRSQALVSAARLIDGEFVRDLGQVTLTLVTLRFDAPHILYADGLEVAAQDPAHAPA</sequence>
<evidence type="ECO:0000313" key="2">
    <source>
        <dbReference type="EMBL" id="RDD67480.1"/>
    </source>
</evidence>
<dbReference type="InterPro" id="IPR036844">
    <property type="entry name" value="Hint_dom_sf"/>
</dbReference>
<dbReference type="SUPFAM" id="SSF51294">
    <property type="entry name" value="Hedgehog/intein (Hint) domain"/>
    <property type="match status" value="1"/>
</dbReference>
<name>A0A369TQN7_9RHOB</name>
<reference evidence="2 3" key="1">
    <citation type="submission" date="2018-07" db="EMBL/GenBank/DDBJ databases">
        <title>Thalassococcus profundi sp. nov., a marine bacterium isolated from deep seawater of Okinawa Trough.</title>
        <authorList>
            <person name="Yu M."/>
        </authorList>
    </citation>
    <scope>NUCLEOTIDE SEQUENCE [LARGE SCALE GENOMIC DNA]</scope>
    <source>
        <strain evidence="2 3">WRAS1</strain>
    </source>
</reference>
<protein>
    <recommendedName>
        <fullName evidence="1">Hedgehog/Intein (Hint) domain-containing protein</fullName>
    </recommendedName>
</protein>
<dbReference type="EMBL" id="QPMK01000003">
    <property type="protein sequence ID" value="RDD67480.1"/>
    <property type="molecule type" value="Genomic_DNA"/>
</dbReference>
<dbReference type="InterPro" id="IPR028992">
    <property type="entry name" value="Hedgehog/Intein_dom"/>
</dbReference>
<comment type="caution">
    <text evidence="2">The sequence shown here is derived from an EMBL/GenBank/DDBJ whole genome shotgun (WGS) entry which is preliminary data.</text>
</comment>
<gene>
    <name evidence="2" type="ORF">DU478_05305</name>
</gene>
<dbReference type="Pfam" id="PF13403">
    <property type="entry name" value="Hint_2"/>
    <property type="match status" value="1"/>
</dbReference>
<evidence type="ECO:0000259" key="1">
    <source>
        <dbReference type="Pfam" id="PF13403"/>
    </source>
</evidence>
<accession>A0A369TQN7</accession>
<dbReference type="OrthoDB" id="7873527at2"/>
<evidence type="ECO:0000313" key="3">
    <source>
        <dbReference type="Proteomes" id="UP000253977"/>
    </source>
</evidence>
<dbReference type="Proteomes" id="UP000253977">
    <property type="component" value="Unassembled WGS sequence"/>
</dbReference>
<proteinExistence type="predicted"/>
<feature type="domain" description="Hedgehog/Intein (Hint)" evidence="1">
    <location>
        <begin position="28"/>
        <end position="155"/>
    </location>
</feature>
<organism evidence="2 3">
    <name type="scientific">Thalassococcus profundi</name>
    <dbReference type="NCBI Taxonomy" id="2282382"/>
    <lineage>
        <taxon>Bacteria</taxon>
        <taxon>Pseudomonadati</taxon>
        <taxon>Pseudomonadota</taxon>
        <taxon>Alphaproteobacteria</taxon>
        <taxon>Rhodobacterales</taxon>
        <taxon>Roseobacteraceae</taxon>
        <taxon>Thalassococcus</taxon>
    </lineage>
</organism>
<dbReference type="AlphaFoldDB" id="A0A369TQN7"/>
<keyword evidence="3" id="KW-1185">Reference proteome</keyword>